<sequence>MTAEILITGTSGLIGFRILLDALATGHKVYFTVRSEAKAEIILSNPEIKILAPGDRLNPVIIPDFTVDGAFDDILKDITHVIHAGSPVTNPAFDPKTEIFEPTVKISAAILASALKSPSVQRVVITSSVVANVGLDPASNIPSAATRGTLPDPIPSEFNDIQEAYVLAKMIEVEASKVFVKKHSPNFTVAHVFPGYIFGRNGLIHDATQMQTANSSNTYFILGMLGGELPFPIPGSYAHIEDVSNLHLRVALLDPSSPDIAKDWGISTEVNFDTIFDHVKKAFPKAVADGIFTRGKIVTLPFPYDSSDTERFLGAPLKSLEIAAVDVASQYLELLGKNKA</sequence>
<dbReference type="InterPro" id="IPR036291">
    <property type="entry name" value="NAD(P)-bd_dom_sf"/>
</dbReference>
<accession>A0ABY6V197</accession>
<dbReference type="InterPro" id="IPR050425">
    <property type="entry name" value="NAD(P)_dehydrat-like"/>
</dbReference>
<dbReference type="PANTHER" id="PTHR10366">
    <property type="entry name" value="NAD DEPENDENT EPIMERASE/DEHYDRATASE"/>
    <property type="match status" value="1"/>
</dbReference>
<comment type="similarity">
    <text evidence="2">Belongs to the NAD(P)-dependent epimerase/dehydratase family. Dihydroflavonol-4-reductase subfamily.</text>
</comment>
<proteinExistence type="inferred from homology"/>
<feature type="domain" description="NAD-dependent epimerase/dehydratase" evidence="3">
    <location>
        <begin position="5"/>
        <end position="249"/>
    </location>
</feature>
<dbReference type="PANTHER" id="PTHR10366:SF812">
    <property type="entry name" value="VPS9 DOMAIN-CONTAINING PROTEIN"/>
    <property type="match status" value="1"/>
</dbReference>
<comment type="caution">
    <text evidence="4">The sequence shown here is derived from an EMBL/GenBank/DDBJ whole genome shotgun (WGS) entry which is preliminary data.</text>
</comment>
<protein>
    <recommendedName>
        <fullName evidence="3">NAD-dependent epimerase/dehydratase domain-containing protein</fullName>
    </recommendedName>
</protein>
<keyword evidence="1" id="KW-0560">Oxidoreductase</keyword>
<gene>
    <name evidence="4" type="ORF">CLO192961_LOCUS475666</name>
</gene>
<organism evidence="4 5">
    <name type="scientific">Bionectria ochroleuca</name>
    <name type="common">Gliocladium roseum</name>
    <dbReference type="NCBI Taxonomy" id="29856"/>
    <lineage>
        <taxon>Eukaryota</taxon>
        <taxon>Fungi</taxon>
        <taxon>Dikarya</taxon>
        <taxon>Ascomycota</taxon>
        <taxon>Pezizomycotina</taxon>
        <taxon>Sordariomycetes</taxon>
        <taxon>Hypocreomycetidae</taxon>
        <taxon>Hypocreales</taxon>
        <taxon>Bionectriaceae</taxon>
        <taxon>Clonostachys</taxon>
    </lineage>
</organism>
<dbReference type="Pfam" id="PF01370">
    <property type="entry name" value="Epimerase"/>
    <property type="match status" value="1"/>
</dbReference>
<name>A0ABY6V197_BIOOC</name>
<evidence type="ECO:0000256" key="2">
    <source>
        <dbReference type="ARBA" id="ARBA00023445"/>
    </source>
</evidence>
<dbReference type="Gene3D" id="3.40.50.720">
    <property type="entry name" value="NAD(P)-binding Rossmann-like Domain"/>
    <property type="match status" value="1"/>
</dbReference>
<evidence type="ECO:0000313" key="5">
    <source>
        <dbReference type="Proteomes" id="UP000766486"/>
    </source>
</evidence>
<evidence type="ECO:0000313" key="4">
    <source>
        <dbReference type="EMBL" id="VUC37520.1"/>
    </source>
</evidence>
<reference evidence="4 5" key="1">
    <citation type="submission" date="2019-06" db="EMBL/GenBank/DDBJ databases">
        <authorList>
            <person name="Broberg M."/>
        </authorList>
    </citation>
    <scope>NUCLEOTIDE SEQUENCE [LARGE SCALE GENOMIC DNA]</scope>
</reference>
<dbReference type="InterPro" id="IPR001509">
    <property type="entry name" value="Epimerase_deHydtase"/>
</dbReference>
<dbReference type="Proteomes" id="UP000766486">
    <property type="component" value="Unassembled WGS sequence"/>
</dbReference>
<dbReference type="EMBL" id="CABFNS010000995">
    <property type="protein sequence ID" value="VUC37520.1"/>
    <property type="molecule type" value="Genomic_DNA"/>
</dbReference>
<evidence type="ECO:0000256" key="1">
    <source>
        <dbReference type="ARBA" id="ARBA00023002"/>
    </source>
</evidence>
<keyword evidence="5" id="KW-1185">Reference proteome</keyword>
<dbReference type="SUPFAM" id="SSF51735">
    <property type="entry name" value="NAD(P)-binding Rossmann-fold domains"/>
    <property type="match status" value="1"/>
</dbReference>
<evidence type="ECO:0000259" key="3">
    <source>
        <dbReference type="Pfam" id="PF01370"/>
    </source>
</evidence>